<protein>
    <submittedName>
        <fullName evidence="2">Uncharacterized protein</fullName>
    </submittedName>
</protein>
<reference evidence="2 3" key="1">
    <citation type="submission" date="2021-06" db="EMBL/GenBank/DDBJ databases">
        <title>Caerostris darwini draft genome.</title>
        <authorList>
            <person name="Kono N."/>
            <person name="Arakawa K."/>
        </authorList>
    </citation>
    <scope>NUCLEOTIDE SEQUENCE [LARGE SCALE GENOMIC DNA]</scope>
</reference>
<gene>
    <name evidence="2" type="ORF">CDAR_530751</name>
</gene>
<comment type="caution">
    <text evidence="2">The sequence shown here is derived from an EMBL/GenBank/DDBJ whole genome shotgun (WGS) entry which is preliminary data.</text>
</comment>
<keyword evidence="3" id="KW-1185">Reference proteome</keyword>
<evidence type="ECO:0000313" key="2">
    <source>
        <dbReference type="EMBL" id="GIX88929.1"/>
    </source>
</evidence>
<evidence type="ECO:0000313" key="3">
    <source>
        <dbReference type="Proteomes" id="UP001054837"/>
    </source>
</evidence>
<feature type="region of interest" description="Disordered" evidence="1">
    <location>
        <begin position="1"/>
        <end position="21"/>
    </location>
</feature>
<dbReference type="AlphaFoldDB" id="A0AAV4NVV5"/>
<dbReference type="Proteomes" id="UP001054837">
    <property type="component" value="Unassembled WGS sequence"/>
</dbReference>
<proteinExistence type="predicted"/>
<accession>A0AAV4NVV5</accession>
<evidence type="ECO:0000256" key="1">
    <source>
        <dbReference type="SAM" id="MobiDB-lite"/>
    </source>
</evidence>
<organism evidence="2 3">
    <name type="scientific">Caerostris darwini</name>
    <dbReference type="NCBI Taxonomy" id="1538125"/>
    <lineage>
        <taxon>Eukaryota</taxon>
        <taxon>Metazoa</taxon>
        <taxon>Ecdysozoa</taxon>
        <taxon>Arthropoda</taxon>
        <taxon>Chelicerata</taxon>
        <taxon>Arachnida</taxon>
        <taxon>Araneae</taxon>
        <taxon>Araneomorphae</taxon>
        <taxon>Entelegynae</taxon>
        <taxon>Araneoidea</taxon>
        <taxon>Araneidae</taxon>
        <taxon>Caerostris</taxon>
    </lineage>
</organism>
<name>A0AAV4NVV5_9ARAC</name>
<sequence>MNCTHLTRLPPRTSSPLCEGQSKLPSCSTLRYRELYSPDKATSKNIFTQLMKVNPIRDVPCELLLTWTWLPPKNIFPN</sequence>
<dbReference type="EMBL" id="BPLQ01002112">
    <property type="protein sequence ID" value="GIX88929.1"/>
    <property type="molecule type" value="Genomic_DNA"/>
</dbReference>